<evidence type="ECO:0000313" key="4">
    <source>
        <dbReference type="EMBL" id="GIH15290.1"/>
    </source>
</evidence>
<protein>
    <recommendedName>
        <fullName evidence="6">F5/8 type C domain-containing protein</fullName>
    </recommendedName>
</protein>
<dbReference type="Proteomes" id="UP000642748">
    <property type="component" value="Unassembled WGS sequence"/>
</dbReference>
<sequence length="1050" mass="110199">MSRTHQLLRLATALALAIPGGAALAGSARAATPTYQPLPTLPINSCNDSTLPKSGGTNAPLPSDPYGYGFANESAIGWQGNYYAPLAYLSGAYFARGVPTHYVAGKTTYCGAMYSFNVYNYGLAAGKAPAPGSVTWSMSGGYLPALTTSFSRAGADISITDFANQQKVDGAEVELVYTRITVHNTTSGILDVPSGQSGPNLVSLDDHADTVAAGATVTHDFVAAVDTFNTTGTLPTAAALAGVASYDDAFGHMSAFWNNQLKDIPRLSLPNLTLPNTGLANPGDAIDNAYKAAFVYTRIVQVGEAQFSGANNYDSLLNHDVPSILANRLELGDYADAQNLLLTARVSEASNFNEQGANWYWDGPWKTPATWGQYLEVTGDTSFVNTYFHDDASGPSPWGPSLYTLMHTDYLAQLSSTTHYLRTSGDNDSSGTWLFDDEAALAGLASYKYITTRIGNTAEAQWADGAYTSLLNATNAGLSANEQANGFKYLPCEVNVPSTADRCNTKNDANWAGSNLWSQNVWDIMLAGGTLGGVLGDQAQTDNLYTMGMSRLQGSGVPFPSFGAYSGYSVALNTGYAAGGLYGTQYRDLALTSYAWQIQNTTGGPNAWWEANGSAPDPNNPWAGSHAAPQFGAVPYVWPMASQTQTLVQALAAPGLVSTTNPDGTFDYHTALYVGRGIPDAWLVPGQHIDIDNLTSSYDVKSGARKTYGVDISVLSDRGDRVVTVNLPGKLPSDDVRVQLPSLASAGVKSVTGGAYDPATQTVTVASNHPSVRIRLGGAARPTVAVNVASTVPGQHSQPTISAGSSTTATATVTNPGATALTDVKLSLDTPTGWTVDPGTPATIASIAPGASATVTWTLTTPSSLNGSVGIPITTTYASANGVSGSVGSEPFVTVQRELPVPPGSTNLATGATPSASYTSPWENVKALNDGIYPPSSNDSVNLRWGDWPEEGPQWVELDWSQPITTNGSGVYFFDDGGGIGLPTSWTLQYWNGTDWTDVSDPSAYTTTLNTFNQVSFDPVTTTKLRISLQSAATTSVGVLEWLVDSVPGS</sequence>
<organism evidence="4 5">
    <name type="scientific">Rugosimonospora africana</name>
    <dbReference type="NCBI Taxonomy" id="556532"/>
    <lineage>
        <taxon>Bacteria</taxon>
        <taxon>Bacillati</taxon>
        <taxon>Actinomycetota</taxon>
        <taxon>Actinomycetes</taxon>
        <taxon>Micromonosporales</taxon>
        <taxon>Micromonosporaceae</taxon>
        <taxon>Rugosimonospora</taxon>
    </lineage>
</organism>
<dbReference type="Pfam" id="PF10633">
    <property type="entry name" value="NPCBM_assoc"/>
    <property type="match status" value="1"/>
</dbReference>
<dbReference type="AlphaFoldDB" id="A0A8J3QT41"/>
<feature type="domain" description="F5/8 type C" evidence="2">
    <location>
        <begin position="915"/>
        <end position="1034"/>
    </location>
</feature>
<feature type="domain" description="Alpha-galactosidase NEW3" evidence="3">
    <location>
        <begin position="802"/>
        <end position="864"/>
    </location>
</feature>
<dbReference type="InterPro" id="IPR008979">
    <property type="entry name" value="Galactose-bd-like_sf"/>
</dbReference>
<dbReference type="InterPro" id="IPR013783">
    <property type="entry name" value="Ig-like_fold"/>
</dbReference>
<dbReference type="EMBL" id="BONZ01000032">
    <property type="protein sequence ID" value="GIH15290.1"/>
    <property type="molecule type" value="Genomic_DNA"/>
</dbReference>
<gene>
    <name evidence="4" type="ORF">Raf01_34620</name>
</gene>
<dbReference type="Gene3D" id="2.60.120.260">
    <property type="entry name" value="Galactose-binding domain-like"/>
    <property type="match status" value="1"/>
</dbReference>
<feature type="signal peptide" evidence="1">
    <location>
        <begin position="1"/>
        <end position="30"/>
    </location>
</feature>
<comment type="caution">
    <text evidence="4">The sequence shown here is derived from an EMBL/GenBank/DDBJ whole genome shotgun (WGS) entry which is preliminary data.</text>
</comment>
<dbReference type="Gene3D" id="2.60.40.10">
    <property type="entry name" value="Immunoglobulins"/>
    <property type="match status" value="1"/>
</dbReference>
<keyword evidence="1" id="KW-0732">Signal</keyword>
<dbReference type="InterPro" id="IPR000421">
    <property type="entry name" value="FA58C"/>
</dbReference>
<dbReference type="Pfam" id="PF00754">
    <property type="entry name" value="F5_F8_type_C"/>
    <property type="match status" value="1"/>
</dbReference>
<dbReference type="GO" id="GO:0005975">
    <property type="term" value="P:carbohydrate metabolic process"/>
    <property type="evidence" value="ECO:0007669"/>
    <property type="project" value="UniProtKB-ARBA"/>
</dbReference>
<evidence type="ECO:0008006" key="6">
    <source>
        <dbReference type="Google" id="ProtNLM"/>
    </source>
</evidence>
<evidence type="ECO:0000313" key="5">
    <source>
        <dbReference type="Proteomes" id="UP000642748"/>
    </source>
</evidence>
<name>A0A8J3QT41_9ACTN</name>
<evidence type="ECO:0000259" key="2">
    <source>
        <dbReference type="Pfam" id="PF00754"/>
    </source>
</evidence>
<feature type="chain" id="PRO_5035149163" description="F5/8 type C domain-containing protein" evidence="1">
    <location>
        <begin position="31"/>
        <end position="1050"/>
    </location>
</feature>
<reference evidence="4" key="1">
    <citation type="submission" date="2021-01" db="EMBL/GenBank/DDBJ databases">
        <title>Whole genome shotgun sequence of Rugosimonospora africana NBRC 104875.</title>
        <authorList>
            <person name="Komaki H."/>
            <person name="Tamura T."/>
        </authorList>
    </citation>
    <scope>NUCLEOTIDE SEQUENCE</scope>
    <source>
        <strain evidence="4">NBRC 104875</strain>
    </source>
</reference>
<evidence type="ECO:0000259" key="3">
    <source>
        <dbReference type="Pfam" id="PF10633"/>
    </source>
</evidence>
<proteinExistence type="predicted"/>
<accession>A0A8J3QT41</accession>
<keyword evidence="5" id="KW-1185">Reference proteome</keyword>
<dbReference type="InterPro" id="IPR018905">
    <property type="entry name" value="A-galactase_NEW3"/>
</dbReference>
<dbReference type="SUPFAM" id="SSF49785">
    <property type="entry name" value="Galactose-binding domain-like"/>
    <property type="match status" value="1"/>
</dbReference>
<dbReference type="RefSeq" id="WP_203918925.1">
    <property type="nucleotide sequence ID" value="NZ_BONZ01000032.1"/>
</dbReference>
<evidence type="ECO:0000256" key="1">
    <source>
        <dbReference type="SAM" id="SignalP"/>
    </source>
</evidence>